<reference evidence="2 3" key="2">
    <citation type="journal article" date="2015" name="PLoS ONE">
        <title>Whole-Genome Optical Mapping and Finished Genome Sequence of Sphingobacterium deserti sp. nov., a New Species Isolated from the Western Desert of China.</title>
        <authorList>
            <person name="Teng C."/>
            <person name="Zhou Z."/>
            <person name="Molnar I."/>
            <person name="Li X."/>
            <person name="Tang R."/>
            <person name="Chen M."/>
            <person name="Wang L."/>
            <person name="Su S."/>
            <person name="Zhang W."/>
            <person name="Lin M."/>
        </authorList>
    </citation>
    <scope>NUCLEOTIDE SEQUENCE [LARGE SCALE GENOMIC DNA]</scope>
    <source>
        <strain evidence="3">ACCC05744</strain>
    </source>
</reference>
<evidence type="ECO:0000313" key="3">
    <source>
        <dbReference type="Proteomes" id="UP000031802"/>
    </source>
</evidence>
<feature type="transmembrane region" description="Helical" evidence="1">
    <location>
        <begin position="184"/>
        <end position="201"/>
    </location>
</feature>
<gene>
    <name evidence="2" type="ORF">DI53_1025</name>
</gene>
<feature type="transmembrane region" description="Helical" evidence="1">
    <location>
        <begin position="12"/>
        <end position="32"/>
    </location>
</feature>
<feature type="transmembrane region" description="Helical" evidence="1">
    <location>
        <begin position="308"/>
        <end position="326"/>
    </location>
</feature>
<feature type="transmembrane region" description="Helical" evidence="1">
    <location>
        <begin position="146"/>
        <end position="172"/>
    </location>
</feature>
<feature type="transmembrane region" description="Helical" evidence="1">
    <location>
        <begin position="226"/>
        <end position="245"/>
    </location>
</feature>
<keyword evidence="1" id="KW-0812">Transmembrane</keyword>
<dbReference type="Pfam" id="PF19992">
    <property type="entry name" value="DUF6427"/>
    <property type="match status" value="1"/>
</dbReference>
<organism evidence="2 3">
    <name type="scientific">Sphingobacterium deserti</name>
    <dbReference type="NCBI Taxonomy" id="1229276"/>
    <lineage>
        <taxon>Bacteria</taxon>
        <taxon>Pseudomonadati</taxon>
        <taxon>Bacteroidota</taxon>
        <taxon>Sphingobacteriia</taxon>
        <taxon>Sphingobacteriales</taxon>
        <taxon>Sphingobacteriaceae</taxon>
        <taxon>Sphingobacterium</taxon>
    </lineage>
</organism>
<dbReference type="EMBL" id="JJMU01000014">
    <property type="protein sequence ID" value="KGE15344.1"/>
    <property type="molecule type" value="Genomic_DNA"/>
</dbReference>
<evidence type="ECO:0008006" key="4">
    <source>
        <dbReference type="Google" id="ProtNLM"/>
    </source>
</evidence>
<keyword evidence="3" id="KW-1185">Reference proteome</keyword>
<dbReference type="Proteomes" id="UP000031802">
    <property type="component" value="Unassembled WGS sequence"/>
</dbReference>
<comment type="caution">
    <text evidence="2">The sequence shown here is derived from an EMBL/GenBank/DDBJ whole genome shotgun (WGS) entry which is preliminary data.</text>
</comment>
<feature type="transmembrane region" description="Helical" evidence="1">
    <location>
        <begin position="63"/>
        <end position="81"/>
    </location>
</feature>
<feature type="transmembrane region" description="Helical" evidence="1">
    <location>
        <begin position="93"/>
        <end position="126"/>
    </location>
</feature>
<name>A0A0B8T9E0_9SPHI</name>
<dbReference type="OrthoDB" id="1115611at2"/>
<reference evidence="3" key="1">
    <citation type="submission" date="2014-04" db="EMBL/GenBank/DDBJ databases">
        <title>Whole-Genome optical mapping and complete genome sequence of Sphingobacterium deserti sp. nov., a new spaces isolated from desert in the west of China.</title>
        <authorList>
            <person name="Teng C."/>
            <person name="Zhou Z."/>
            <person name="Li X."/>
            <person name="Chen M."/>
            <person name="Lin M."/>
            <person name="Wang L."/>
            <person name="Su S."/>
            <person name="Zhang C."/>
            <person name="Zhang W."/>
        </authorList>
    </citation>
    <scope>NUCLEOTIDE SEQUENCE [LARGE SCALE GENOMIC DNA]</scope>
    <source>
        <strain evidence="3">ACCC05744</strain>
    </source>
</reference>
<accession>A0A0B8T9E0</accession>
<proteinExistence type="predicted"/>
<keyword evidence="1" id="KW-0472">Membrane</keyword>
<sequence>MIIRQHRKFTPFNIVSVSIVGLALCLGVFLHLPDKITPILFEPAINNLIGITLGDNLRPGENVFITLLLTLLQAFFLNRIVSHFNFMGKPNFLTALMYMTLVSLFAPFLVLSPPLICNFIAIWMLGKLFNIYKQTDVKGLMFDLGMIVAAGSLIYFPFMLMMLLLWISLIIFRAFNWREIVTPLLGFTTIYFLLGVIYYWLGRLKEFYAIFEPLAYPFPKELSLNVYDYLVIVPIIIALLFFLVVLKDQFFRSVVHLRKAFQLLFFMILLTLGSFYLNEHITINHFLLCAPPLAIYLAYYFTHSKSKWIYETLYFVIIVTILYFQFF</sequence>
<feature type="transmembrane region" description="Helical" evidence="1">
    <location>
        <begin position="257"/>
        <end position="277"/>
    </location>
</feature>
<protein>
    <recommendedName>
        <fullName evidence="4">Beta-carotene 15,15'-monooxygenase</fullName>
    </recommendedName>
</protein>
<evidence type="ECO:0000313" key="2">
    <source>
        <dbReference type="EMBL" id="KGE15344.1"/>
    </source>
</evidence>
<evidence type="ECO:0000256" key="1">
    <source>
        <dbReference type="SAM" id="Phobius"/>
    </source>
</evidence>
<dbReference type="RefSeq" id="WP_037496134.1">
    <property type="nucleotide sequence ID" value="NZ_JJMU01000014.1"/>
</dbReference>
<dbReference type="PATRIC" id="fig|1229276.3.peg.1057"/>
<dbReference type="eggNOG" id="ENOG502Z7K8">
    <property type="taxonomic scope" value="Bacteria"/>
</dbReference>
<keyword evidence="1" id="KW-1133">Transmembrane helix</keyword>
<dbReference type="STRING" id="1229276.DI53_1025"/>
<dbReference type="AlphaFoldDB" id="A0A0B8T9E0"/>
<dbReference type="InterPro" id="IPR045625">
    <property type="entry name" value="DUF6427"/>
</dbReference>
<feature type="transmembrane region" description="Helical" evidence="1">
    <location>
        <begin position="283"/>
        <end position="301"/>
    </location>
</feature>